<comment type="function">
    <text evidence="10">Probable carboxypeptidase.</text>
</comment>
<dbReference type="Gene3D" id="6.10.250.940">
    <property type="match status" value="1"/>
</dbReference>
<keyword evidence="9" id="KW-0325">Glycoprotein</keyword>
<dbReference type="PANTHER" id="PTHR11802">
    <property type="entry name" value="SERINE PROTEASE FAMILY S10 SERINE CARBOXYPEPTIDASE"/>
    <property type="match status" value="1"/>
</dbReference>
<dbReference type="MEROPS" id="S10.004"/>
<evidence type="ECO:0000256" key="4">
    <source>
        <dbReference type="ARBA" id="ARBA00022645"/>
    </source>
</evidence>
<keyword evidence="7 11" id="KW-0378">Hydrolase</keyword>
<dbReference type="FunFam" id="3.40.50.1820:FF:000143">
    <property type="entry name" value="Carboxypeptidase"/>
    <property type="match status" value="1"/>
</dbReference>
<evidence type="ECO:0000256" key="5">
    <source>
        <dbReference type="ARBA" id="ARBA00022670"/>
    </source>
</evidence>
<dbReference type="InterPro" id="IPR033124">
    <property type="entry name" value="Ser_caboxypep_his_AS"/>
</dbReference>
<dbReference type="EC" id="3.4.16.-" evidence="11"/>
<dbReference type="PROSITE" id="PS00131">
    <property type="entry name" value="CARBOXYPEPT_SER_SER"/>
    <property type="match status" value="1"/>
</dbReference>
<dbReference type="InterPro" id="IPR001563">
    <property type="entry name" value="Peptidase_S10"/>
</dbReference>
<sequence length="489" mass="54417">MVKLYLFWSMLLCLIASIKAAQEGALITYLPGFNGNFPSKHYSGYVSVGGQKSLFYYFVVSERNPSKDPVVLWLNGGPGCSSFDGFVYEHGPFNFEEGQPKGSLPILHLNPYSWSKVSNIIYLDSPAGVGLSYSKNESEYETGDLATAADTHSFLLKWFGLYPEFLNNPFYVAGESYAGVYVPTLASQLVKGIKAGVNPIIKFNGYIVGNGVTDDKFDGGNALVSFAHGMGLISDDIYEEVQAVCKGEIDDPGTNCFKSLEKVYKALDGLNVYDILEPCYHDPESKLDTKRNTTLPASFRQLGKTEKNIPVRKRMFGRAWPLWAAVKDGIVPSWPELAKQGSVGCMNDEIATTWLNDKLVRAAIHAKPKSIAGPWELCTHRLLYRHDVGSMIPYHKTLTSLGYRALIFSGDHDMCVPFTGSQAWTKSLGYKIIDEWRSWVSNNQVAGYLQGYEHNLTFLTVKGAGHTVPEYKPREALDFYTRWLDGKSI</sequence>
<dbReference type="KEGG" id="jcu:105644884"/>
<evidence type="ECO:0000313" key="13">
    <source>
        <dbReference type="Proteomes" id="UP000027138"/>
    </source>
</evidence>
<evidence type="ECO:0000313" key="12">
    <source>
        <dbReference type="EMBL" id="KDP26878.1"/>
    </source>
</evidence>
<dbReference type="InterPro" id="IPR029058">
    <property type="entry name" value="AB_hydrolase_fold"/>
</dbReference>
<accession>A0A067JVP7</accession>
<evidence type="ECO:0000256" key="6">
    <source>
        <dbReference type="ARBA" id="ARBA00022729"/>
    </source>
</evidence>
<organism evidence="12 13">
    <name type="scientific">Jatropha curcas</name>
    <name type="common">Barbados nut</name>
    <dbReference type="NCBI Taxonomy" id="180498"/>
    <lineage>
        <taxon>Eukaryota</taxon>
        <taxon>Viridiplantae</taxon>
        <taxon>Streptophyta</taxon>
        <taxon>Embryophyta</taxon>
        <taxon>Tracheophyta</taxon>
        <taxon>Spermatophyta</taxon>
        <taxon>Magnoliopsida</taxon>
        <taxon>eudicotyledons</taxon>
        <taxon>Gunneridae</taxon>
        <taxon>Pentapetalae</taxon>
        <taxon>rosids</taxon>
        <taxon>fabids</taxon>
        <taxon>Malpighiales</taxon>
        <taxon>Euphorbiaceae</taxon>
        <taxon>Crotonoideae</taxon>
        <taxon>Jatropheae</taxon>
        <taxon>Jatropha</taxon>
    </lineage>
</organism>
<keyword evidence="6 11" id="KW-0732">Signal</keyword>
<keyword evidence="3" id="KW-0964">Secreted</keyword>
<dbReference type="Pfam" id="PF00450">
    <property type="entry name" value="Peptidase_S10"/>
    <property type="match status" value="1"/>
</dbReference>
<dbReference type="GO" id="GO:0005576">
    <property type="term" value="C:extracellular region"/>
    <property type="evidence" value="ECO:0007669"/>
    <property type="project" value="UniProtKB-SubCell"/>
</dbReference>
<keyword evidence="8" id="KW-1015">Disulfide bond</keyword>
<dbReference type="SUPFAM" id="SSF53474">
    <property type="entry name" value="alpha/beta-Hydrolases"/>
    <property type="match status" value="1"/>
</dbReference>
<evidence type="ECO:0000256" key="2">
    <source>
        <dbReference type="ARBA" id="ARBA00009431"/>
    </source>
</evidence>
<reference evidence="12 13" key="1">
    <citation type="journal article" date="2014" name="PLoS ONE">
        <title>Global Analysis of Gene Expression Profiles in Physic Nut (Jatropha curcas L.) Seedlings Exposed to Salt Stress.</title>
        <authorList>
            <person name="Zhang L."/>
            <person name="Zhang C."/>
            <person name="Wu P."/>
            <person name="Chen Y."/>
            <person name="Li M."/>
            <person name="Jiang H."/>
            <person name="Wu G."/>
        </authorList>
    </citation>
    <scope>NUCLEOTIDE SEQUENCE [LARGE SCALE GENOMIC DNA]</scope>
    <source>
        <strain evidence="13">cv. GZQX0401</strain>
        <tissue evidence="12">Young leaves</tissue>
    </source>
</reference>
<keyword evidence="4 11" id="KW-0121">Carboxypeptidase</keyword>
<proteinExistence type="inferred from homology"/>
<feature type="chain" id="PRO_5005103433" description="Carboxypeptidase" evidence="11">
    <location>
        <begin position="21"/>
        <end position="489"/>
    </location>
</feature>
<keyword evidence="5 11" id="KW-0645">Protease</keyword>
<keyword evidence="13" id="KW-1185">Reference proteome</keyword>
<name>A0A067JVP7_JATCU</name>
<dbReference type="InterPro" id="IPR018202">
    <property type="entry name" value="Ser_caboxypep_ser_AS"/>
</dbReference>
<dbReference type="Gene3D" id="3.40.50.11320">
    <property type="match status" value="1"/>
</dbReference>
<dbReference type="Proteomes" id="UP000027138">
    <property type="component" value="Unassembled WGS sequence"/>
</dbReference>
<dbReference type="PANTHER" id="PTHR11802:SF346">
    <property type="entry name" value="CARBOXYPEPTIDASE"/>
    <property type="match status" value="1"/>
</dbReference>
<dbReference type="GO" id="GO:0016747">
    <property type="term" value="F:acyltransferase activity, transferring groups other than amino-acyl groups"/>
    <property type="evidence" value="ECO:0007669"/>
    <property type="project" value="TreeGrafter"/>
</dbReference>
<evidence type="ECO:0000256" key="1">
    <source>
        <dbReference type="ARBA" id="ARBA00004613"/>
    </source>
</evidence>
<protein>
    <recommendedName>
        <fullName evidence="11">Carboxypeptidase</fullName>
        <ecNumber evidence="11">3.4.16.-</ecNumber>
    </recommendedName>
</protein>
<comment type="subcellular location">
    <subcellularLocation>
        <location evidence="1">Secreted</location>
    </subcellularLocation>
</comment>
<dbReference type="FunFam" id="3.40.50.11320:FF:000002">
    <property type="entry name" value="Carboxypeptidase"/>
    <property type="match status" value="1"/>
</dbReference>
<dbReference type="Gene3D" id="3.40.50.1820">
    <property type="entry name" value="alpha/beta hydrolase"/>
    <property type="match status" value="1"/>
</dbReference>
<dbReference type="EMBL" id="KK914893">
    <property type="protein sequence ID" value="KDP26878.1"/>
    <property type="molecule type" value="Genomic_DNA"/>
</dbReference>
<dbReference type="AlphaFoldDB" id="A0A067JVP7"/>
<evidence type="ECO:0000256" key="8">
    <source>
        <dbReference type="ARBA" id="ARBA00023157"/>
    </source>
</evidence>
<feature type="signal peptide" evidence="11">
    <location>
        <begin position="1"/>
        <end position="20"/>
    </location>
</feature>
<evidence type="ECO:0000256" key="7">
    <source>
        <dbReference type="ARBA" id="ARBA00022801"/>
    </source>
</evidence>
<evidence type="ECO:0000256" key="10">
    <source>
        <dbReference type="ARBA" id="ARBA00037399"/>
    </source>
</evidence>
<comment type="similarity">
    <text evidence="2 11">Belongs to the peptidase S10 family.</text>
</comment>
<evidence type="ECO:0000256" key="3">
    <source>
        <dbReference type="ARBA" id="ARBA00022525"/>
    </source>
</evidence>
<dbReference type="OrthoDB" id="443318at2759"/>
<dbReference type="GO" id="GO:0019748">
    <property type="term" value="P:secondary metabolic process"/>
    <property type="evidence" value="ECO:0007669"/>
    <property type="project" value="TreeGrafter"/>
</dbReference>
<dbReference type="PRINTS" id="PR00724">
    <property type="entry name" value="CRBOXYPTASEC"/>
</dbReference>
<dbReference type="GO" id="GO:0006508">
    <property type="term" value="P:proteolysis"/>
    <property type="evidence" value="ECO:0007669"/>
    <property type="project" value="UniProtKB-KW"/>
</dbReference>
<dbReference type="GO" id="GO:0004185">
    <property type="term" value="F:serine-type carboxypeptidase activity"/>
    <property type="evidence" value="ECO:0007669"/>
    <property type="project" value="UniProtKB-UniRule"/>
</dbReference>
<evidence type="ECO:0000256" key="9">
    <source>
        <dbReference type="ARBA" id="ARBA00023180"/>
    </source>
</evidence>
<evidence type="ECO:0000256" key="11">
    <source>
        <dbReference type="RuleBase" id="RU361156"/>
    </source>
</evidence>
<gene>
    <name evidence="12" type="ORF">JCGZ_18036</name>
</gene>
<dbReference type="PROSITE" id="PS00560">
    <property type="entry name" value="CARBOXYPEPT_SER_HIS"/>
    <property type="match status" value="1"/>
</dbReference>